<dbReference type="VEuPathDB" id="FungiDB:SPSK_01959"/>
<dbReference type="KEGG" id="ssck:SPSK_01959"/>
<dbReference type="RefSeq" id="XP_016589918.1">
    <property type="nucleotide sequence ID" value="XM_016728857.1"/>
</dbReference>
<organism evidence="1 2">
    <name type="scientific">Sporothrix schenckii 1099-18</name>
    <dbReference type="NCBI Taxonomy" id="1397361"/>
    <lineage>
        <taxon>Eukaryota</taxon>
        <taxon>Fungi</taxon>
        <taxon>Dikarya</taxon>
        <taxon>Ascomycota</taxon>
        <taxon>Pezizomycotina</taxon>
        <taxon>Sordariomycetes</taxon>
        <taxon>Sordariomycetidae</taxon>
        <taxon>Ophiostomatales</taxon>
        <taxon>Ophiostomataceae</taxon>
        <taxon>Sporothrix</taxon>
    </lineage>
</organism>
<reference evidence="1 2" key="1">
    <citation type="journal article" date="2014" name="BMC Genomics">
        <title>Comparative genomics of the major fungal agents of human and animal Sporotrichosis: Sporothrix schenckii and Sporothrix brasiliensis.</title>
        <authorList>
            <person name="Teixeira M.M."/>
            <person name="de Almeida L.G."/>
            <person name="Kubitschek-Barreira P."/>
            <person name="Alves F.L."/>
            <person name="Kioshima E.S."/>
            <person name="Abadio A.K."/>
            <person name="Fernandes L."/>
            <person name="Derengowski L.S."/>
            <person name="Ferreira K.S."/>
            <person name="Souza R.C."/>
            <person name="Ruiz J.C."/>
            <person name="de Andrade N.C."/>
            <person name="Paes H.C."/>
            <person name="Nicola A.M."/>
            <person name="Albuquerque P."/>
            <person name="Gerber A.L."/>
            <person name="Martins V.P."/>
            <person name="Peconick L.D."/>
            <person name="Neto A.V."/>
            <person name="Chaucanez C.B."/>
            <person name="Silva P.A."/>
            <person name="Cunha O.L."/>
            <person name="de Oliveira F.F."/>
            <person name="dos Santos T.C."/>
            <person name="Barros A.L."/>
            <person name="Soares M.A."/>
            <person name="de Oliveira L.M."/>
            <person name="Marini M.M."/>
            <person name="Villalobos-Duno H."/>
            <person name="Cunha M.M."/>
            <person name="de Hoog S."/>
            <person name="da Silveira J.F."/>
            <person name="Henrissat B."/>
            <person name="Nino-Vega G.A."/>
            <person name="Cisalpino P.S."/>
            <person name="Mora-Montes H.M."/>
            <person name="Almeida S.R."/>
            <person name="Stajich J.E."/>
            <person name="Lopes-Bezerra L.M."/>
            <person name="Vasconcelos A.T."/>
            <person name="Felipe M.S."/>
        </authorList>
    </citation>
    <scope>NUCLEOTIDE SEQUENCE [LARGE SCALE GENOMIC DNA]</scope>
    <source>
        <strain evidence="1 2">1099-18</strain>
    </source>
</reference>
<dbReference type="AlphaFoldDB" id="A0A0F2MC73"/>
<dbReference type="EMBL" id="AXCR01000005">
    <property type="protein sequence ID" value="KJR87242.1"/>
    <property type="molecule type" value="Genomic_DNA"/>
</dbReference>
<dbReference type="Proteomes" id="UP000033710">
    <property type="component" value="Unassembled WGS sequence"/>
</dbReference>
<evidence type="ECO:0000313" key="1">
    <source>
        <dbReference type="EMBL" id="KJR87242.1"/>
    </source>
</evidence>
<sequence length="218" mass="24271">MRVRARKHLFDVFQNLVHEQHISASDRVHDITVELHALGLVHVVAQQQHGQRPAADRLGTRRPGRELALGCRTVVLGHESSLLAAAAPEGFFEYLNITRRDGIGHARYGNAVKQNLNGCWGHNALPVAPHVQRRIGGCARWWARADLCVALLRVHCAAVQLSIDVRRVRIAQAGRCPEAGTIRNCTAQTEFCHVDFDATYIAIVILVEWLHSSLAKIR</sequence>
<reference evidence="1 2" key="2">
    <citation type="journal article" date="2015" name="Eukaryot. Cell">
        <title>Asexual propagation of a virulent clone complex in a human and feline outbreak of sporotrichosis.</title>
        <authorList>
            <person name="Teixeira Mde M."/>
            <person name="Rodrigues A.M."/>
            <person name="Tsui C.K."/>
            <person name="de Almeida L.G."/>
            <person name="Van Diepeningen A.D."/>
            <person name="van den Ende B.G."/>
            <person name="Fernandes G.F."/>
            <person name="Kano R."/>
            <person name="Hamelin R.C."/>
            <person name="Lopes-Bezerra L.M."/>
            <person name="Vasconcelos A.T."/>
            <person name="de Hoog S."/>
            <person name="de Camargo Z.P."/>
            <person name="Felipe M.S."/>
        </authorList>
    </citation>
    <scope>NUCLEOTIDE SEQUENCE [LARGE SCALE GENOMIC DNA]</scope>
    <source>
        <strain evidence="1 2">1099-18</strain>
    </source>
</reference>
<name>A0A0F2MC73_SPOSC</name>
<comment type="caution">
    <text evidence="1">The sequence shown here is derived from an EMBL/GenBank/DDBJ whole genome shotgun (WGS) entry which is preliminary data.</text>
</comment>
<gene>
    <name evidence="1" type="ORF">SPSK_01959</name>
</gene>
<evidence type="ECO:0000313" key="2">
    <source>
        <dbReference type="Proteomes" id="UP000033710"/>
    </source>
</evidence>
<protein>
    <submittedName>
        <fullName evidence="1">Uncharacterized protein</fullName>
    </submittedName>
</protein>
<accession>A0A0F2MC73</accession>
<dbReference type="GeneID" id="27664134"/>
<proteinExistence type="predicted"/>